<dbReference type="InterPro" id="IPR051534">
    <property type="entry name" value="CBASS_pafABC_assoc_protein"/>
</dbReference>
<dbReference type="Proteomes" id="UP001209344">
    <property type="component" value="Unassembled WGS sequence"/>
</dbReference>
<reference evidence="3" key="1">
    <citation type="submission" date="2022-11" db="EMBL/GenBank/DDBJ databases">
        <title>Genomic repertoires linked with pathogenic potency of arthritogenic Prevotella copri isolated from the gut of rheumatoid arthritis patients.</title>
        <authorList>
            <person name="Nii T."/>
            <person name="Maeda Y."/>
            <person name="Motooka D."/>
            <person name="Naito M."/>
            <person name="Matsumoto Y."/>
            <person name="Ogawa T."/>
            <person name="Oguro-Igashira E."/>
            <person name="Kishikawa T."/>
            <person name="Yamashita M."/>
            <person name="Koizumi S."/>
            <person name="Kurakawa T."/>
            <person name="Okumura R."/>
            <person name="Kayama H."/>
            <person name="Murakami M."/>
            <person name="Sakaguchi T."/>
            <person name="Das B."/>
            <person name="Nakamura S."/>
            <person name="Okada Y."/>
            <person name="Kumanogoh A."/>
            <person name="Takeda K."/>
        </authorList>
    </citation>
    <scope>NUCLEOTIDE SEQUENCE</scope>
    <source>
        <strain evidence="3">F3-75</strain>
    </source>
</reference>
<feature type="domain" description="WCX" evidence="2">
    <location>
        <begin position="221"/>
        <end position="296"/>
    </location>
</feature>
<dbReference type="AlphaFoldDB" id="A0AAP3B956"/>
<accession>A0AAP3B956</accession>
<feature type="domain" description="WYL" evidence="1">
    <location>
        <begin position="121"/>
        <end position="189"/>
    </location>
</feature>
<dbReference type="PROSITE" id="PS52050">
    <property type="entry name" value="WYL"/>
    <property type="match status" value="1"/>
</dbReference>
<dbReference type="PANTHER" id="PTHR34580">
    <property type="match status" value="1"/>
</dbReference>
<name>A0AAP3B956_9BACT</name>
<organism evidence="3 4">
    <name type="scientific">Segatella copri</name>
    <dbReference type="NCBI Taxonomy" id="165179"/>
    <lineage>
        <taxon>Bacteria</taxon>
        <taxon>Pseudomonadati</taxon>
        <taxon>Bacteroidota</taxon>
        <taxon>Bacteroidia</taxon>
        <taxon>Bacteroidales</taxon>
        <taxon>Prevotellaceae</taxon>
        <taxon>Segatella</taxon>
    </lineage>
</organism>
<dbReference type="PANTHER" id="PTHR34580:SF9">
    <property type="entry name" value="SLL5097 PROTEIN"/>
    <property type="match status" value="1"/>
</dbReference>
<proteinExistence type="predicted"/>
<dbReference type="InterPro" id="IPR057727">
    <property type="entry name" value="WCX_dom"/>
</dbReference>
<gene>
    <name evidence="3" type="ORF">ONT16_00640</name>
</gene>
<dbReference type="RefSeq" id="WP_264965117.1">
    <property type="nucleotide sequence ID" value="NZ_JAPDVK010000001.1"/>
</dbReference>
<comment type="caution">
    <text evidence="3">The sequence shown here is derived from an EMBL/GenBank/DDBJ whole genome shotgun (WGS) entry which is preliminary data.</text>
</comment>
<dbReference type="Pfam" id="PF25583">
    <property type="entry name" value="WCX"/>
    <property type="match status" value="1"/>
</dbReference>
<evidence type="ECO:0000259" key="1">
    <source>
        <dbReference type="Pfam" id="PF13280"/>
    </source>
</evidence>
<evidence type="ECO:0000313" key="3">
    <source>
        <dbReference type="EMBL" id="MCW4126794.1"/>
    </source>
</evidence>
<evidence type="ECO:0000313" key="4">
    <source>
        <dbReference type="Proteomes" id="UP001209344"/>
    </source>
</evidence>
<evidence type="ECO:0000259" key="2">
    <source>
        <dbReference type="Pfam" id="PF25583"/>
    </source>
</evidence>
<protein>
    <submittedName>
        <fullName evidence="3">WYL domain-containing protein</fullName>
    </submittedName>
</protein>
<dbReference type="InterPro" id="IPR026881">
    <property type="entry name" value="WYL_dom"/>
</dbReference>
<sequence>MTTIEKYIWIVNALYCTGERGMSLKELNDKWMRDINVSNGEPLPRQTFDRWKGNILMAFGVNIECNMKGGYRYYITNPESLSNGEIVRWLLDAYSTTNTLSQSLQLKNRILLEEIPPNRDFLKIIIEAMKANMIISITHKNFVHKKSYTFLVEPYCLKIFQRRWYLLAKSLNDDKMRIYGLDRLENAEVTNKRFSILKDFNAKAYFSTFFSIVTDENIAIERIVIRAYKQHQQYVRSLPIHISQRELYACDAYADFELTLRPTYDFIMELLRVGNMIEVMEPQSLRKTMKDWAKGLWDLYKNE</sequence>
<dbReference type="Pfam" id="PF13280">
    <property type="entry name" value="WYL"/>
    <property type="match status" value="1"/>
</dbReference>
<dbReference type="EMBL" id="JAPDVK010000001">
    <property type="protein sequence ID" value="MCW4126794.1"/>
    <property type="molecule type" value="Genomic_DNA"/>
</dbReference>